<dbReference type="Gene3D" id="2.30.42.10">
    <property type="match status" value="1"/>
</dbReference>
<evidence type="ECO:0000259" key="5">
    <source>
        <dbReference type="PROSITE" id="PS50106"/>
    </source>
</evidence>
<sequence>MLAGAGLPGSAPAALPGDLADGLSELYRGVSPAVVRVVSHRAVMRTAATPSGFAQSAAMRRLVASGVVVDAHGCVVTTDRAAQPGDSVVVHFPDGRRMDARFVGQNSDIHISVLQLVGDQSFPWLAPPARPLRQLPEWVAAVAYGSWSQENLRGPALTLAQGDAAIRERVRCADSTAVVWRFRVPLYPGNAGGALLSLDGEWLGLITGVAAGDAPGAGTSEEGVIVPADLVARAVREIESGGRTAPSGFLGVRTYRRPITAGDSLWRGVGVIVSDVLAGGPAEQSGIHPGDVILRFGDMAVTDAAQLTELVRTAPPGSPVQIEILRAGEPRSLRVLVGDLAGGETALARWREAGAQRSLLEREIHQAEQRLQLLRRRLEGLDAPPGEAPAGGRPRRGSVRS</sequence>
<keyword evidence="3" id="KW-0378">Hydrolase</keyword>
<proteinExistence type="inferred from homology"/>
<feature type="compositionally biased region" description="Low complexity" evidence="4">
    <location>
        <begin position="383"/>
        <end position="392"/>
    </location>
</feature>
<comment type="similarity">
    <text evidence="1">Belongs to the peptidase S1C family.</text>
</comment>
<feature type="domain" description="PDZ" evidence="5">
    <location>
        <begin position="247"/>
        <end position="328"/>
    </location>
</feature>
<evidence type="ECO:0000313" key="7">
    <source>
        <dbReference type="Proteomes" id="UP000748308"/>
    </source>
</evidence>
<dbReference type="AlphaFoldDB" id="A0A937XAR8"/>
<dbReference type="GO" id="GO:0006508">
    <property type="term" value="P:proteolysis"/>
    <property type="evidence" value="ECO:0007669"/>
    <property type="project" value="UniProtKB-KW"/>
</dbReference>
<organism evidence="6 7">
    <name type="scientific">Eiseniibacteriota bacterium</name>
    <dbReference type="NCBI Taxonomy" id="2212470"/>
    <lineage>
        <taxon>Bacteria</taxon>
        <taxon>Candidatus Eiseniibacteriota</taxon>
    </lineage>
</organism>
<dbReference type="Gene3D" id="2.40.10.10">
    <property type="entry name" value="Trypsin-like serine proteases"/>
    <property type="match status" value="2"/>
</dbReference>
<dbReference type="PANTHER" id="PTHR43343">
    <property type="entry name" value="PEPTIDASE S12"/>
    <property type="match status" value="1"/>
</dbReference>
<dbReference type="SUPFAM" id="SSF50494">
    <property type="entry name" value="Trypsin-like serine proteases"/>
    <property type="match status" value="1"/>
</dbReference>
<dbReference type="Proteomes" id="UP000748308">
    <property type="component" value="Unassembled WGS sequence"/>
</dbReference>
<evidence type="ECO:0000256" key="2">
    <source>
        <dbReference type="ARBA" id="ARBA00022670"/>
    </source>
</evidence>
<dbReference type="InterPro" id="IPR009003">
    <property type="entry name" value="Peptidase_S1_PA"/>
</dbReference>
<reference evidence="6" key="1">
    <citation type="submission" date="2019-03" db="EMBL/GenBank/DDBJ databases">
        <title>Lake Tanganyika Metagenome-Assembled Genomes (MAGs).</title>
        <authorList>
            <person name="Tran P."/>
        </authorList>
    </citation>
    <scope>NUCLEOTIDE SEQUENCE</scope>
    <source>
        <strain evidence="6">M_DeepCast_400m_m2_100</strain>
    </source>
</reference>
<dbReference type="EMBL" id="VGIY01000602">
    <property type="protein sequence ID" value="MBM3319028.1"/>
    <property type="molecule type" value="Genomic_DNA"/>
</dbReference>
<dbReference type="InterPro" id="IPR036034">
    <property type="entry name" value="PDZ_sf"/>
</dbReference>
<keyword evidence="2 6" id="KW-0645">Protease</keyword>
<dbReference type="PRINTS" id="PR00834">
    <property type="entry name" value="PROTEASES2C"/>
</dbReference>
<feature type="region of interest" description="Disordered" evidence="4">
    <location>
        <begin position="380"/>
        <end position="401"/>
    </location>
</feature>
<dbReference type="InterPro" id="IPR043504">
    <property type="entry name" value="Peptidase_S1_PA_chymotrypsin"/>
</dbReference>
<dbReference type="PROSITE" id="PS50106">
    <property type="entry name" value="PDZ"/>
    <property type="match status" value="1"/>
</dbReference>
<dbReference type="GO" id="GO:0004252">
    <property type="term" value="F:serine-type endopeptidase activity"/>
    <property type="evidence" value="ECO:0007669"/>
    <property type="project" value="InterPro"/>
</dbReference>
<dbReference type="SUPFAM" id="SSF50156">
    <property type="entry name" value="PDZ domain-like"/>
    <property type="match status" value="1"/>
</dbReference>
<dbReference type="InterPro" id="IPR051201">
    <property type="entry name" value="Chloro_Bact_Ser_Proteases"/>
</dbReference>
<gene>
    <name evidence="6" type="ORF">FJY75_14370</name>
</gene>
<dbReference type="InterPro" id="IPR001940">
    <property type="entry name" value="Peptidase_S1C"/>
</dbReference>
<accession>A0A937XAR8</accession>
<evidence type="ECO:0000313" key="6">
    <source>
        <dbReference type="EMBL" id="MBM3319028.1"/>
    </source>
</evidence>
<name>A0A937XAR8_UNCEI</name>
<evidence type="ECO:0000256" key="4">
    <source>
        <dbReference type="SAM" id="MobiDB-lite"/>
    </source>
</evidence>
<evidence type="ECO:0000256" key="1">
    <source>
        <dbReference type="ARBA" id="ARBA00010541"/>
    </source>
</evidence>
<protein>
    <submittedName>
        <fullName evidence="6">Serine protease</fullName>
    </submittedName>
</protein>
<dbReference type="SMART" id="SM00228">
    <property type="entry name" value="PDZ"/>
    <property type="match status" value="1"/>
</dbReference>
<dbReference type="PANTHER" id="PTHR43343:SF3">
    <property type="entry name" value="PROTEASE DO-LIKE 8, CHLOROPLASTIC"/>
    <property type="match status" value="1"/>
</dbReference>
<comment type="caution">
    <text evidence="6">The sequence shown here is derived from an EMBL/GenBank/DDBJ whole genome shotgun (WGS) entry which is preliminary data.</text>
</comment>
<dbReference type="InterPro" id="IPR001478">
    <property type="entry name" value="PDZ"/>
</dbReference>
<dbReference type="Pfam" id="PF13365">
    <property type="entry name" value="Trypsin_2"/>
    <property type="match status" value="1"/>
</dbReference>
<dbReference type="Pfam" id="PF13180">
    <property type="entry name" value="PDZ_2"/>
    <property type="match status" value="1"/>
</dbReference>
<evidence type="ECO:0000256" key="3">
    <source>
        <dbReference type="ARBA" id="ARBA00022801"/>
    </source>
</evidence>